<comment type="subcellular location">
    <subcellularLocation>
        <location evidence="2">Membrane</location>
        <topology evidence="2">Multi-pass membrane protein</topology>
    </subcellularLocation>
</comment>
<proteinExistence type="predicted"/>
<keyword evidence="15" id="KW-1185">Reference proteome</keyword>
<comment type="caution">
    <text evidence="14">The sequence shown here is derived from an EMBL/GenBank/DDBJ whole genome shotgun (WGS) entry which is preliminary data.</text>
</comment>
<keyword evidence="10 12" id="KW-1133">Transmembrane helix</keyword>
<evidence type="ECO:0000313" key="15">
    <source>
        <dbReference type="Proteomes" id="UP000605784"/>
    </source>
</evidence>
<dbReference type="RefSeq" id="WP_188999006.1">
    <property type="nucleotide sequence ID" value="NZ_BMOU01000004.1"/>
</dbReference>
<evidence type="ECO:0000256" key="8">
    <source>
        <dbReference type="ARBA" id="ARBA00022786"/>
    </source>
</evidence>
<evidence type="ECO:0000256" key="1">
    <source>
        <dbReference type="ARBA" id="ARBA00000900"/>
    </source>
</evidence>
<evidence type="ECO:0000259" key="13">
    <source>
        <dbReference type="Pfam" id="PF12483"/>
    </source>
</evidence>
<keyword evidence="8" id="KW-0833">Ubl conjugation pathway</keyword>
<evidence type="ECO:0000256" key="9">
    <source>
        <dbReference type="ARBA" id="ARBA00022833"/>
    </source>
</evidence>
<protein>
    <recommendedName>
        <fullName evidence="3">RING-type E3 ubiquitin transferase</fullName>
        <ecNumber evidence="3">2.3.2.27</ecNumber>
    </recommendedName>
</protein>
<keyword evidence="4" id="KW-0808">Transferase</keyword>
<dbReference type="GO" id="GO:0008270">
    <property type="term" value="F:zinc ion binding"/>
    <property type="evidence" value="ECO:0007669"/>
    <property type="project" value="UniProtKB-KW"/>
</dbReference>
<keyword evidence="9" id="KW-0862">Zinc</keyword>
<keyword evidence="7" id="KW-0863">Zinc-finger</keyword>
<evidence type="ECO:0000256" key="12">
    <source>
        <dbReference type="SAM" id="Phobius"/>
    </source>
</evidence>
<dbReference type="GO" id="GO:0016020">
    <property type="term" value="C:membrane"/>
    <property type="evidence" value="ECO:0007669"/>
    <property type="project" value="UniProtKB-SubCell"/>
</dbReference>
<reference evidence="14" key="2">
    <citation type="submission" date="2020-09" db="EMBL/GenBank/DDBJ databases">
        <authorList>
            <person name="Sun Q."/>
            <person name="Ohkuma M."/>
        </authorList>
    </citation>
    <scope>NUCLEOTIDE SEQUENCE</scope>
    <source>
        <strain evidence="14">JCM 17820</strain>
    </source>
</reference>
<organism evidence="14 15">
    <name type="scientific">Haloarcula pellucida</name>
    <dbReference type="NCBI Taxonomy" id="1427151"/>
    <lineage>
        <taxon>Archaea</taxon>
        <taxon>Methanobacteriati</taxon>
        <taxon>Methanobacteriota</taxon>
        <taxon>Stenosarchaea group</taxon>
        <taxon>Halobacteria</taxon>
        <taxon>Halobacteriales</taxon>
        <taxon>Haloarculaceae</taxon>
        <taxon>Haloarcula</taxon>
    </lineage>
</organism>
<gene>
    <name evidence="14" type="ORF">GCM10009030_27950</name>
</gene>
<feature type="domain" description="E3 Ubiquitin ligase MUL1-like" evidence="13">
    <location>
        <begin position="77"/>
        <end position="191"/>
    </location>
</feature>
<dbReference type="EMBL" id="BMOU01000004">
    <property type="protein sequence ID" value="GGN98021.1"/>
    <property type="molecule type" value="Genomic_DNA"/>
</dbReference>
<evidence type="ECO:0000256" key="4">
    <source>
        <dbReference type="ARBA" id="ARBA00022679"/>
    </source>
</evidence>
<comment type="catalytic activity">
    <reaction evidence="1">
        <text>S-ubiquitinyl-[E2 ubiquitin-conjugating enzyme]-L-cysteine + [acceptor protein]-L-lysine = [E2 ubiquitin-conjugating enzyme]-L-cysteine + N(6)-ubiquitinyl-[acceptor protein]-L-lysine.</text>
        <dbReference type="EC" id="2.3.2.27"/>
    </reaction>
</comment>
<evidence type="ECO:0000256" key="7">
    <source>
        <dbReference type="ARBA" id="ARBA00022771"/>
    </source>
</evidence>
<dbReference type="EC" id="2.3.2.27" evidence="3"/>
<keyword evidence="11 12" id="KW-0472">Membrane</keyword>
<dbReference type="GO" id="GO:0016567">
    <property type="term" value="P:protein ubiquitination"/>
    <property type="evidence" value="ECO:0007669"/>
    <property type="project" value="InterPro"/>
</dbReference>
<feature type="transmembrane region" description="Helical" evidence="12">
    <location>
        <begin position="6"/>
        <end position="24"/>
    </location>
</feature>
<dbReference type="GO" id="GO:0061630">
    <property type="term" value="F:ubiquitin protein ligase activity"/>
    <property type="evidence" value="ECO:0007669"/>
    <property type="project" value="UniProtKB-EC"/>
</dbReference>
<evidence type="ECO:0000256" key="11">
    <source>
        <dbReference type="ARBA" id="ARBA00023136"/>
    </source>
</evidence>
<dbReference type="Pfam" id="PF12483">
    <property type="entry name" value="GIDE"/>
    <property type="match status" value="1"/>
</dbReference>
<evidence type="ECO:0000256" key="10">
    <source>
        <dbReference type="ARBA" id="ARBA00022989"/>
    </source>
</evidence>
<dbReference type="AlphaFoldDB" id="A0A830GMY3"/>
<evidence type="ECO:0000256" key="5">
    <source>
        <dbReference type="ARBA" id="ARBA00022692"/>
    </source>
</evidence>
<accession>A0A830GMY3</accession>
<dbReference type="InterPro" id="IPR022170">
    <property type="entry name" value="MUL1-like"/>
</dbReference>
<keyword evidence="5 12" id="KW-0812">Transmembrane</keyword>
<name>A0A830GMY3_9EURY</name>
<evidence type="ECO:0000256" key="2">
    <source>
        <dbReference type="ARBA" id="ARBA00004141"/>
    </source>
</evidence>
<keyword evidence="6" id="KW-0479">Metal-binding</keyword>
<sequence>MVLPQLVALAFLAVAGYLCVTGGRELTTVFHILRNDPVPVRELHGYTGPVEITGTAVDGEEGTVTAPFTGSPCLAYTYEVEELRSSGKSSSWHTLEEGMDGVDFVVDDGTDRVRVDPTGADIRLEDHTVTVPPGTELPDRLARYVAQTDAVDPQDRTVDLLVTELSVGNRQRFTERRLDVGESVYVYGQTSRGPSVEWGSDLVDAVVGDGDGTPVFVVSDASERGTAWRFARAGLWRVGLGVGLAVLGLLFVGSVVL</sequence>
<feature type="transmembrane region" description="Helical" evidence="12">
    <location>
        <begin position="234"/>
        <end position="256"/>
    </location>
</feature>
<evidence type="ECO:0000313" key="14">
    <source>
        <dbReference type="EMBL" id="GGN98021.1"/>
    </source>
</evidence>
<evidence type="ECO:0000256" key="6">
    <source>
        <dbReference type="ARBA" id="ARBA00022723"/>
    </source>
</evidence>
<evidence type="ECO:0000256" key="3">
    <source>
        <dbReference type="ARBA" id="ARBA00012483"/>
    </source>
</evidence>
<dbReference type="Proteomes" id="UP000605784">
    <property type="component" value="Unassembled WGS sequence"/>
</dbReference>
<reference evidence="14" key="1">
    <citation type="journal article" date="2014" name="Int. J. Syst. Evol. Microbiol.">
        <title>Complete genome sequence of Corynebacterium casei LMG S-19264T (=DSM 44701T), isolated from a smear-ripened cheese.</title>
        <authorList>
            <consortium name="US DOE Joint Genome Institute (JGI-PGF)"/>
            <person name="Walter F."/>
            <person name="Albersmeier A."/>
            <person name="Kalinowski J."/>
            <person name="Ruckert C."/>
        </authorList>
    </citation>
    <scope>NUCLEOTIDE SEQUENCE</scope>
    <source>
        <strain evidence="14">JCM 17820</strain>
    </source>
</reference>